<dbReference type="CDD" id="cd07576">
    <property type="entry name" value="R-amidase_like"/>
    <property type="match status" value="1"/>
</dbReference>
<dbReference type="PROSITE" id="PS01227">
    <property type="entry name" value="UPF0012"/>
    <property type="match status" value="1"/>
</dbReference>
<dbReference type="InterPro" id="IPR003010">
    <property type="entry name" value="C-N_Hydrolase"/>
</dbReference>
<organism evidence="3">
    <name type="scientific">uncultured organism</name>
    <dbReference type="NCBI Taxonomy" id="155900"/>
    <lineage>
        <taxon>unclassified sequences</taxon>
        <taxon>environmental samples</taxon>
    </lineage>
</organism>
<evidence type="ECO:0000256" key="1">
    <source>
        <dbReference type="ARBA" id="ARBA00022801"/>
    </source>
</evidence>
<dbReference type="AlphaFoldDB" id="A0A5B8RGH4"/>
<protein>
    <submittedName>
        <fullName evidence="3">(R)-stereoselective amidase</fullName>
        <ecNumber evidence="3">3.5.1.100</ecNumber>
    </submittedName>
</protein>
<dbReference type="Pfam" id="PF00795">
    <property type="entry name" value="CN_hydrolase"/>
    <property type="match status" value="1"/>
</dbReference>
<sequence length="269" mass="28380">MKLAIHQTAGNAGDPAANIADLERTAARAAAEGVALLVLPEMWLSGYNIGTDAWSLAEPADGPSAERIAAIAREAGLAILYGYPERSAAGVYNAAQLIDATGGRVAGMRKAHLFGDGERRLFLPGDTGLPVVDCAGLRFGILICYDVEFPEAVRHAAIHGADAVLVPTALFHPFSYVATHVVPVRAWENGLFVAYANRCGAEDGVRYTGRSSICSPNGEPIAAAGADEALLVAEVDPAAFRRDDPVGNTYLQDRRPELYADLSAPAVRR</sequence>
<dbReference type="InterPro" id="IPR036526">
    <property type="entry name" value="C-N_Hydrolase_sf"/>
</dbReference>
<evidence type="ECO:0000259" key="2">
    <source>
        <dbReference type="PROSITE" id="PS50263"/>
    </source>
</evidence>
<dbReference type="EC" id="3.5.1.100" evidence="3"/>
<gene>
    <name evidence="3" type="primary">ramA_2</name>
    <name evidence="3" type="ORF">KBTEX_03311</name>
</gene>
<dbReference type="PROSITE" id="PS50263">
    <property type="entry name" value="CN_HYDROLASE"/>
    <property type="match status" value="1"/>
</dbReference>
<dbReference type="SUPFAM" id="SSF56317">
    <property type="entry name" value="Carbon-nitrogen hydrolase"/>
    <property type="match status" value="1"/>
</dbReference>
<dbReference type="InterPro" id="IPR050345">
    <property type="entry name" value="Aliph_Amidase/BUP"/>
</dbReference>
<proteinExistence type="predicted"/>
<reference evidence="3" key="1">
    <citation type="submission" date="2019-06" db="EMBL/GenBank/DDBJ databases">
        <authorList>
            <person name="Murdoch R.W."/>
            <person name="Fathepure B."/>
        </authorList>
    </citation>
    <scope>NUCLEOTIDE SEQUENCE</scope>
</reference>
<dbReference type="GO" id="GO:0016811">
    <property type="term" value="F:hydrolase activity, acting on carbon-nitrogen (but not peptide) bonds, in linear amides"/>
    <property type="evidence" value="ECO:0007669"/>
    <property type="project" value="UniProtKB-ARBA"/>
</dbReference>
<keyword evidence="1 3" id="KW-0378">Hydrolase</keyword>
<dbReference type="PANTHER" id="PTHR43674">
    <property type="entry name" value="NITRILASE C965.09-RELATED"/>
    <property type="match status" value="1"/>
</dbReference>
<dbReference type="PANTHER" id="PTHR43674:SF2">
    <property type="entry name" value="BETA-UREIDOPROPIONASE"/>
    <property type="match status" value="1"/>
</dbReference>
<accession>A0A5B8RGH4</accession>
<evidence type="ECO:0000313" key="3">
    <source>
        <dbReference type="EMBL" id="QEA06968.1"/>
    </source>
</evidence>
<name>A0A5B8RGH4_9ZZZZ</name>
<dbReference type="InterPro" id="IPR044083">
    <property type="entry name" value="RamA-like"/>
</dbReference>
<dbReference type="InterPro" id="IPR001110">
    <property type="entry name" value="UPF0012_CS"/>
</dbReference>
<dbReference type="Gene3D" id="3.60.110.10">
    <property type="entry name" value="Carbon-nitrogen hydrolase"/>
    <property type="match status" value="1"/>
</dbReference>
<dbReference type="EMBL" id="MN079188">
    <property type="protein sequence ID" value="QEA06968.1"/>
    <property type="molecule type" value="Genomic_DNA"/>
</dbReference>
<feature type="domain" description="CN hydrolase" evidence="2">
    <location>
        <begin position="1"/>
        <end position="237"/>
    </location>
</feature>